<accession>A0A9P7C5K9</accession>
<proteinExistence type="predicted"/>
<feature type="region of interest" description="Disordered" evidence="1">
    <location>
        <begin position="145"/>
        <end position="193"/>
    </location>
</feature>
<reference evidence="2 3" key="1">
    <citation type="journal article" date="2020" name="Microb. Genom.">
        <title>Genetic diversity of clinical and environmental Mucorales isolates obtained from an investigation of mucormycosis cases among solid organ transplant recipients.</title>
        <authorList>
            <person name="Nguyen M.H."/>
            <person name="Kaul D."/>
            <person name="Muto C."/>
            <person name="Cheng S.J."/>
            <person name="Richter R.A."/>
            <person name="Bruno V.M."/>
            <person name="Liu G."/>
            <person name="Beyhan S."/>
            <person name="Sundermann A.J."/>
            <person name="Mounaud S."/>
            <person name="Pasculle A.W."/>
            <person name="Nierman W.C."/>
            <person name="Driscoll E."/>
            <person name="Cumbie R."/>
            <person name="Clancy C.J."/>
            <person name="Dupont C.L."/>
        </authorList>
    </citation>
    <scope>NUCLEOTIDE SEQUENCE [LARGE SCALE GENOMIC DNA]</scope>
    <source>
        <strain evidence="2 3">GL24</strain>
    </source>
</reference>
<evidence type="ECO:0000256" key="1">
    <source>
        <dbReference type="SAM" id="MobiDB-lite"/>
    </source>
</evidence>
<name>A0A9P7C5K9_9FUNG</name>
<evidence type="ECO:0000313" key="3">
    <source>
        <dbReference type="Proteomes" id="UP000740926"/>
    </source>
</evidence>
<dbReference type="AlphaFoldDB" id="A0A9P7C5K9"/>
<dbReference type="EMBL" id="JAANIU010007906">
    <property type="protein sequence ID" value="KAG1536382.1"/>
    <property type="molecule type" value="Genomic_DNA"/>
</dbReference>
<evidence type="ECO:0000313" key="2">
    <source>
        <dbReference type="EMBL" id="KAG1536382.1"/>
    </source>
</evidence>
<feature type="compositionally biased region" description="Gly residues" evidence="1">
    <location>
        <begin position="163"/>
        <end position="173"/>
    </location>
</feature>
<feature type="compositionally biased region" description="Basic residues" evidence="1">
    <location>
        <begin position="184"/>
        <end position="193"/>
    </location>
</feature>
<keyword evidence="3" id="KW-1185">Reference proteome</keyword>
<protein>
    <submittedName>
        <fullName evidence="2">Uncharacterized protein</fullName>
    </submittedName>
</protein>
<organism evidence="2 3">
    <name type="scientific">Rhizopus delemar</name>
    <dbReference type="NCBI Taxonomy" id="936053"/>
    <lineage>
        <taxon>Eukaryota</taxon>
        <taxon>Fungi</taxon>
        <taxon>Fungi incertae sedis</taxon>
        <taxon>Mucoromycota</taxon>
        <taxon>Mucoromycotina</taxon>
        <taxon>Mucoromycetes</taxon>
        <taxon>Mucorales</taxon>
        <taxon>Mucorineae</taxon>
        <taxon>Rhizopodaceae</taxon>
        <taxon>Rhizopus</taxon>
    </lineage>
</organism>
<sequence>MAISSSVLAARRGAEAGARADPQGRAACSGLRSAQVQHAAGVHLRSGVGHRFKVVDDVDPLQADVGFHLARRQRPRQVGGDHRAVLAGIAGAGNHAVRGPRAFTEEVGQDRAEAGMVGIAVLAVFQHLHRVGGITAGLDPGHAHMGATNVGGQERGRDSGQDMGRGGVAGGHAGSCCRWGRPRDRGRRLGRSL</sequence>
<comment type="caution">
    <text evidence="2">The sequence shown here is derived from an EMBL/GenBank/DDBJ whole genome shotgun (WGS) entry which is preliminary data.</text>
</comment>
<dbReference type="Proteomes" id="UP000740926">
    <property type="component" value="Unassembled WGS sequence"/>
</dbReference>
<gene>
    <name evidence="2" type="ORF">G6F50_015078</name>
</gene>